<feature type="chain" id="PRO_5032445227" evidence="1">
    <location>
        <begin position="22"/>
        <end position="145"/>
    </location>
</feature>
<keyword evidence="1" id="KW-0732">Signal</keyword>
<reference evidence="2 3" key="1">
    <citation type="submission" date="2020-01" db="EMBL/GenBank/DDBJ databases">
        <title>Novel species isolated from a subtropical stream in China.</title>
        <authorList>
            <person name="Lu H."/>
        </authorList>
    </citation>
    <scope>NUCLEOTIDE SEQUENCE [LARGE SCALE GENOMIC DNA]</scope>
    <source>
        <strain evidence="2 3">FT82W</strain>
    </source>
</reference>
<accession>A0A845G7W0</accession>
<organism evidence="2 3">
    <name type="scientific">Duganella vulcania</name>
    <dbReference type="NCBI Taxonomy" id="2692166"/>
    <lineage>
        <taxon>Bacteria</taxon>
        <taxon>Pseudomonadati</taxon>
        <taxon>Pseudomonadota</taxon>
        <taxon>Betaproteobacteria</taxon>
        <taxon>Burkholderiales</taxon>
        <taxon>Oxalobacteraceae</taxon>
        <taxon>Telluria group</taxon>
        <taxon>Duganella</taxon>
    </lineage>
</organism>
<dbReference type="AlphaFoldDB" id="A0A845G7W0"/>
<evidence type="ECO:0000313" key="2">
    <source>
        <dbReference type="EMBL" id="MYM89007.1"/>
    </source>
</evidence>
<dbReference type="PROSITE" id="PS51257">
    <property type="entry name" value="PROKAR_LIPOPROTEIN"/>
    <property type="match status" value="1"/>
</dbReference>
<protein>
    <submittedName>
        <fullName evidence="2">Uncharacterized protein</fullName>
    </submittedName>
</protein>
<dbReference type="RefSeq" id="WP_161097989.1">
    <property type="nucleotide sequence ID" value="NZ_WWCW01000061.1"/>
</dbReference>
<proteinExistence type="predicted"/>
<sequence length="145" mass="16157">MKTIYVAVVVGGLACSSALQAQQSEDSLRVPVPANQARIELPDSYFKMWPQDYRDLVANYTLSNGQTLSIISRGTNMYAYVDQGREHKIVATGRDNYVALDRQLKMEIHPDDEKGARGWVTMVVPARTLSDGSVVPEQVVRLAMR</sequence>
<dbReference type="Proteomes" id="UP000470302">
    <property type="component" value="Unassembled WGS sequence"/>
</dbReference>
<name>A0A845G7W0_9BURK</name>
<dbReference type="EMBL" id="WWCW01000061">
    <property type="protein sequence ID" value="MYM89007.1"/>
    <property type="molecule type" value="Genomic_DNA"/>
</dbReference>
<comment type="caution">
    <text evidence="2">The sequence shown here is derived from an EMBL/GenBank/DDBJ whole genome shotgun (WGS) entry which is preliminary data.</text>
</comment>
<feature type="signal peptide" evidence="1">
    <location>
        <begin position="1"/>
        <end position="21"/>
    </location>
</feature>
<gene>
    <name evidence="2" type="ORF">GTP91_17745</name>
</gene>
<evidence type="ECO:0000313" key="3">
    <source>
        <dbReference type="Proteomes" id="UP000470302"/>
    </source>
</evidence>
<evidence type="ECO:0000256" key="1">
    <source>
        <dbReference type="SAM" id="SignalP"/>
    </source>
</evidence>